<dbReference type="OrthoDB" id="3435832at2759"/>
<evidence type="ECO:0000313" key="2">
    <source>
        <dbReference type="Proteomes" id="UP000824998"/>
    </source>
</evidence>
<dbReference type="Gene3D" id="1.10.10.10">
    <property type="entry name" value="Winged helix-like DNA-binding domain superfamily/Winged helix DNA-binding domain"/>
    <property type="match status" value="1"/>
</dbReference>
<protein>
    <submittedName>
        <fullName evidence="1">Uncharacterized protein</fullName>
    </submittedName>
</protein>
<sequence>MAPRKEYNDGTRVQALALLSQGLKLAYISSQTGLDKSTISRIGKKAKERGYDHKKDPVIYKRYVEDAPR</sequence>
<evidence type="ECO:0000313" key="1">
    <source>
        <dbReference type="EMBL" id="KAG9233128.1"/>
    </source>
</evidence>
<dbReference type="EMBL" id="MU251514">
    <property type="protein sequence ID" value="KAG9233128.1"/>
    <property type="molecule type" value="Genomic_DNA"/>
</dbReference>
<keyword evidence="2" id="KW-1185">Reference proteome</keyword>
<gene>
    <name evidence="1" type="ORF">BJ875DRAFT_464974</name>
</gene>
<accession>A0A9P8C406</accession>
<proteinExistence type="predicted"/>
<reference evidence="1" key="1">
    <citation type="journal article" date="2021" name="IMA Fungus">
        <title>Genomic characterization of three marine fungi, including Emericellopsis atlantica sp. nov. with signatures of a generalist lifestyle and marine biomass degradation.</title>
        <authorList>
            <person name="Hagestad O.C."/>
            <person name="Hou L."/>
            <person name="Andersen J.H."/>
            <person name="Hansen E.H."/>
            <person name="Altermark B."/>
            <person name="Li C."/>
            <person name="Kuhnert E."/>
            <person name="Cox R.J."/>
            <person name="Crous P.W."/>
            <person name="Spatafora J.W."/>
            <person name="Lail K."/>
            <person name="Amirebrahimi M."/>
            <person name="Lipzen A."/>
            <person name="Pangilinan J."/>
            <person name="Andreopoulos W."/>
            <person name="Hayes R.D."/>
            <person name="Ng V."/>
            <person name="Grigoriev I.V."/>
            <person name="Jackson S.A."/>
            <person name="Sutton T.D.S."/>
            <person name="Dobson A.D.W."/>
            <person name="Rama T."/>
        </authorList>
    </citation>
    <scope>NUCLEOTIDE SEQUENCE</scope>
    <source>
        <strain evidence="1">TRa018bII</strain>
    </source>
</reference>
<dbReference type="InterPro" id="IPR009057">
    <property type="entry name" value="Homeodomain-like_sf"/>
</dbReference>
<organism evidence="1 2">
    <name type="scientific">Amylocarpus encephaloides</name>
    <dbReference type="NCBI Taxonomy" id="45428"/>
    <lineage>
        <taxon>Eukaryota</taxon>
        <taxon>Fungi</taxon>
        <taxon>Dikarya</taxon>
        <taxon>Ascomycota</taxon>
        <taxon>Pezizomycotina</taxon>
        <taxon>Leotiomycetes</taxon>
        <taxon>Helotiales</taxon>
        <taxon>Helotiales incertae sedis</taxon>
        <taxon>Amylocarpus</taxon>
    </lineage>
</organism>
<dbReference type="SUPFAM" id="SSF46689">
    <property type="entry name" value="Homeodomain-like"/>
    <property type="match status" value="1"/>
</dbReference>
<dbReference type="InterPro" id="IPR036388">
    <property type="entry name" value="WH-like_DNA-bd_sf"/>
</dbReference>
<dbReference type="Proteomes" id="UP000824998">
    <property type="component" value="Unassembled WGS sequence"/>
</dbReference>
<comment type="caution">
    <text evidence="1">The sequence shown here is derived from an EMBL/GenBank/DDBJ whole genome shotgun (WGS) entry which is preliminary data.</text>
</comment>
<name>A0A9P8C406_9HELO</name>
<dbReference type="AlphaFoldDB" id="A0A9P8C406"/>